<keyword evidence="1" id="KW-0732">Signal</keyword>
<comment type="caution">
    <text evidence="2">The sequence shown here is derived from an EMBL/GenBank/DDBJ whole genome shotgun (WGS) entry which is preliminary data.</text>
</comment>
<sequence length="194" mass="20840">MDFTLRATTTVTTVFLLLLTTPFTTAAPTAIITTDSEPTCTSIPPFSSTPSSRLNLVNLPDLHLPPQTQTLTFVLPSAHWQQEAPGGPCTLRARFPPHWEVFDSSVEAGGPPLAVNVYDVDGPAAGALVGVVRFAAAEEHEWEEEERVVTVNSFACRERMAYRFELAGVGEVGFVNGFDEGLGVDGGLEIVYGC</sequence>
<reference evidence="2" key="1">
    <citation type="journal article" date="2023" name="Mol. Phylogenet. Evol.">
        <title>Genome-scale phylogeny and comparative genomics of the fungal order Sordariales.</title>
        <authorList>
            <person name="Hensen N."/>
            <person name="Bonometti L."/>
            <person name="Westerberg I."/>
            <person name="Brannstrom I.O."/>
            <person name="Guillou S."/>
            <person name="Cros-Aarteil S."/>
            <person name="Calhoun S."/>
            <person name="Haridas S."/>
            <person name="Kuo A."/>
            <person name="Mondo S."/>
            <person name="Pangilinan J."/>
            <person name="Riley R."/>
            <person name="LaButti K."/>
            <person name="Andreopoulos B."/>
            <person name="Lipzen A."/>
            <person name="Chen C."/>
            <person name="Yan M."/>
            <person name="Daum C."/>
            <person name="Ng V."/>
            <person name="Clum A."/>
            <person name="Steindorff A."/>
            <person name="Ohm R.A."/>
            <person name="Martin F."/>
            <person name="Silar P."/>
            <person name="Natvig D.O."/>
            <person name="Lalanne C."/>
            <person name="Gautier V."/>
            <person name="Ament-Velasquez S.L."/>
            <person name="Kruys A."/>
            <person name="Hutchinson M.I."/>
            <person name="Powell A.J."/>
            <person name="Barry K."/>
            <person name="Miller A.N."/>
            <person name="Grigoriev I.V."/>
            <person name="Debuchy R."/>
            <person name="Gladieux P."/>
            <person name="Hiltunen Thoren M."/>
            <person name="Johannesson H."/>
        </authorList>
    </citation>
    <scope>NUCLEOTIDE SEQUENCE</scope>
    <source>
        <strain evidence="2">CBS 532.94</strain>
    </source>
</reference>
<feature type="signal peptide" evidence="1">
    <location>
        <begin position="1"/>
        <end position="26"/>
    </location>
</feature>
<protein>
    <recommendedName>
        <fullName evidence="4">Ubiquitin 3 binding protein But2 C-terminal domain-containing protein</fullName>
    </recommendedName>
</protein>
<evidence type="ECO:0000256" key="1">
    <source>
        <dbReference type="SAM" id="SignalP"/>
    </source>
</evidence>
<feature type="chain" id="PRO_5042999429" description="Ubiquitin 3 binding protein But2 C-terminal domain-containing protein" evidence="1">
    <location>
        <begin position="27"/>
        <end position="194"/>
    </location>
</feature>
<evidence type="ECO:0008006" key="4">
    <source>
        <dbReference type="Google" id="ProtNLM"/>
    </source>
</evidence>
<reference evidence="2" key="2">
    <citation type="submission" date="2023-05" db="EMBL/GenBank/DDBJ databases">
        <authorList>
            <consortium name="Lawrence Berkeley National Laboratory"/>
            <person name="Steindorff A."/>
            <person name="Hensen N."/>
            <person name="Bonometti L."/>
            <person name="Westerberg I."/>
            <person name="Brannstrom I.O."/>
            <person name="Guillou S."/>
            <person name="Cros-Aarteil S."/>
            <person name="Calhoun S."/>
            <person name="Haridas S."/>
            <person name="Kuo A."/>
            <person name="Mondo S."/>
            <person name="Pangilinan J."/>
            <person name="Riley R."/>
            <person name="Labutti K."/>
            <person name="Andreopoulos B."/>
            <person name="Lipzen A."/>
            <person name="Chen C."/>
            <person name="Yanf M."/>
            <person name="Daum C."/>
            <person name="Ng V."/>
            <person name="Clum A."/>
            <person name="Ohm R."/>
            <person name="Martin F."/>
            <person name="Silar P."/>
            <person name="Natvig D."/>
            <person name="Lalanne C."/>
            <person name="Gautier V."/>
            <person name="Ament-Velasquez S.L."/>
            <person name="Kruys A."/>
            <person name="Hutchinson M.I."/>
            <person name="Powell A.J."/>
            <person name="Barry K."/>
            <person name="Miller A.N."/>
            <person name="Grigoriev I.V."/>
            <person name="Debuchy R."/>
            <person name="Gladieux P."/>
            <person name="Thoren M.H."/>
            <person name="Johannesson H."/>
        </authorList>
    </citation>
    <scope>NUCLEOTIDE SEQUENCE</scope>
    <source>
        <strain evidence="2">CBS 532.94</strain>
    </source>
</reference>
<evidence type="ECO:0000313" key="2">
    <source>
        <dbReference type="EMBL" id="KAK4241432.1"/>
    </source>
</evidence>
<dbReference type="EMBL" id="MU860022">
    <property type="protein sequence ID" value="KAK4241432.1"/>
    <property type="molecule type" value="Genomic_DNA"/>
</dbReference>
<gene>
    <name evidence="2" type="ORF">C8A03DRAFT_30409</name>
</gene>
<organism evidence="2 3">
    <name type="scientific">Achaetomium macrosporum</name>
    <dbReference type="NCBI Taxonomy" id="79813"/>
    <lineage>
        <taxon>Eukaryota</taxon>
        <taxon>Fungi</taxon>
        <taxon>Dikarya</taxon>
        <taxon>Ascomycota</taxon>
        <taxon>Pezizomycotina</taxon>
        <taxon>Sordariomycetes</taxon>
        <taxon>Sordariomycetidae</taxon>
        <taxon>Sordariales</taxon>
        <taxon>Chaetomiaceae</taxon>
        <taxon>Achaetomium</taxon>
    </lineage>
</organism>
<accession>A0AAN7CHY8</accession>
<dbReference type="AlphaFoldDB" id="A0AAN7CHY8"/>
<evidence type="ECO:0000313" key="3">
    <source>
        <dbReference type="Proteomes" id="UP001303760"/>
    </source>
</evidence>
<proteinExistence type="predicted"/>
<name>A0AAN7CHY8_9PEZI</name>
<dbReference type="Proteomes" id="UP001303760">
    <property type="component" value="Unassembled WGS sequence"/>
</dbReference>
<keyword evidence="3" id="KW-1185">Reference proteome</keyword>